<keyword evidence="3" id="KW-1185">Reference proteome</keyword>
<reference evidence="2 3" key="1">
    <citation type="submission" date="2020-10" db="EMBL/GenBank/DDBJ databases">
        <title>The Coptis chinensis genome and diversification of protoberbering-type alkaloids.</title>
        <authorList>
            <person name="Wang B."/>
            <person name="Shu S."/>
            <person name="Song C."/>
            <person name="Liu Y."/>
        </authorList>
    </citation>
    <scope>NUCLEOTIDE SEQUENCE [LARGE SCALE GENOMIC DNA]</scope>
    <source>
        <strain evidence="2">HL-2020</strain>
        <tissue evidence="2">Leaf</tissue>
    </source>
</reference>
<sequence>MDIATKRSPRAVPPTYTPSLVFTHGKHYRDQTFCTISDGCYHIRSIPEMRRMRSIASCYGWLILNSYYSSNECYLFNPISLEKILLPPLMHGINMGVLTHPPSDPNCVVLLASSNTNSCIFCRIGDKKWMEHTLVFKNGKFKPVPKDVVSCKGKIYLFFFEGMAAVDVHDAFLSLKLHDVKDPKLSLPYVACSSSFRVESCGEIFKVSRIHLGVSAKIILTLEVFKLDLSKMDWVKVESLGDRVFLLGESCTSLSSTELGVKGNCIYFTFRGCTRLFKFDMDDGTITVTLPCGRKFSYWEGPFWVVPNCEPQGISFSAPPTSPDCIVFGHKRSSGKYVNVSVYHTGEDDWWEYCIVNEVPIEFLTANCNPVFYDGVFCCLGKDGKLGCFHSKEEDVYEWRVLPVPAIISWSPSMLYSVLQSSEWQFLVEYNGEILSVSVGYVGQHVRVYKLDQSKMRWVGVTSLGDKVLFLSRITSILVPAGLKEKENRIYFPRFHGKDNVFYSLSSGNYHCFGSKHSRQDWIDTSGNMESTWIQCKK</sequence>
<dbReference type="PANTHER" id="PTHR33127">
    <property type="entry name" value="TRANSMEMBRANE PROTEIN"/>
    <property type="match status" value="1"/>
</dbReference>
<accession>A0A835H1K4</accession>
<dbReference type="Pfam" id="PF03478">
    <property type="entry name" value="Beta-prop_KIB1-4"/>
    <property type="match status" value="2"/>
</dbReference>
<feature type="domain" description="KIB1-4 beta-propeller" evidence="1">
    <location>
        <begin position="36"/>
        <end position="280"/>
    </location>
</feature>
<gene>
    <name evidence="2" type="ORF">IFM89_028798</name>
</gene>
<dbReference type="Proteomes" id="UP000631114">
    <property type="component" value="Unassembled WGS sequence"/>
</dbReference>
<dbReference type="InterPro" id="IPR005174">
    <property type="entry name" value="KIB1-4_b-propeller"/>
</dbReference>
<name>A0A835H1K4_9MAGN</name>
<comment type="caution">
    <text evidence="2">The sequence shown here is derived from an EMBL/GenBank/DDBJ whole genome shotgun (WGS) entry which is preliminary data.</text>
</comment>
<protein>
    <recommendedName>
        <fullName evidence="1">KIB1-4 beta-propeller domain-containing protein</fullName>
    </recommendedName>
</protein>
<dbReference type="OrthoDB" id="1863935at2759"/>
<dbReference type="EMBL" id="JADFTS010000009">
    <property type="protein sequence ID" value="KAF9589863.1"/>
    <property type="molecule type" value="Genomic_DNA"/>
</dbReference>
<evidence type="ECO:0000313" key="2">
    <source>
        <dbReference type="EMBL" id="KAF9589863.1"/>
    </source>
</evidence>
<dbReference type="PANTHER" id="PTHR33127:SF5">
    <property type="entry name" value="TRANSMEMBRANE PROTEIN"/>
    <property type="match status" value="1"/>
</dbReference>
<proteinExistence type="predicted"/>
<evidence type="ECO:0000259" key="1">
    <source>
        <dbReference type="Pfam" id="PF03478"/>
    </source>
</evidence>
<evidence type="ECO:0000313" key="3">
    <source>
        <dbReference type="Proteomes" id="UP000631114"/>
    </source>
</evidence>
<feature type="domain" description="KIB1-4 beta-propeller" evidence="1">
    <location>
        <begin position="313"/>
        <end position="499"/>
    </location>
</feature>
<organism evidence="2 3">
    <name type="scientific">Coptis chinensis</name>
    <dbReference type="NCBI Taxonomy" id="261450"/>
    <lineage>
        <taxon>Eukaryota</taxon>
        <taxon>Viridiplantae</taxon>
        <taxon>Streptophyta</taxon>
        <taxon>Embryophyta</taxon>
        <taxon>Tracheophyta</taxon>
        <taxon>Spermatophyta</taxon>
        <taxon>Magnoliopsida</taxon>
        <taxon>Ranunculales</taxon>
        <taxon>Ranunculaceae</taxon>
        <taxon>Coptidoideae</taxon>
        <taxon>Coptis</taxon>
    </lineage>
</organism>
<dbReference type="AlphaFoldDB" id="A0A835H1K4"/>